<evidence type="ECO:0008006" key="3">
    <source>
        <dbReference type="Google" id="ProtNLM"/>
    </source>
</evidence>
<dbReference type="Proteomes" id="UP000273982">
    <property type="component" value="Chromosome"/>
</dbReference>
<name>A0A3G8M4R1_9HYPH</name>
<evidence type="ECO:0000313" key="1">
    <source>
        <dbReference type="EMBL" id="AZG76305.1"/>
    </source>
</evidence>
<dbReference type="EMBL" id="CP034086">
    <property type="protein sequence ID" value="AZG76305.1"/>
    <property type="molecule type" value="Genomic_DNA"/>
</dbReference>
<accession>A0A3G8M4R1</accession>
<reference evidence="1 2" key="1">
    <citation type="submission" date="2018-11" db="EMBL/GenBank/DDBJ databases">
        <title>Genome squencing of methanotrophic bacteria isolated from alkaline groundwater in Korea.</title>
        <authorList>
            <person name="Nguyen L.N."/>
        </authorList>
    </citation>
    <scope>NUCLEOTIDE SEQUENCE [LARGE SCALE GENOMIC DNA]</scope>
    <source>
        <strain evidence="1 2">GW6</strain>
    </source>
</reference>
<organism evidence="1 2">
    <name type="scientific">Methylocystis rosea</name>
    <dbReference type="NCBI Taxonomy" id="173366"/>
    <lineage>
        <taxon>Bacteria</taxon>
        <taxon>Pseudomonadati</taxon>
        <taxon>Pseudomonadota</taxon>
        <taxon>Alphaproteobacteria</taxon>
        <taxon>Hyphomicrobiales</taxon>
        <taxon>Methylocystaceae</taxon>
        <taxon>Methylocystis</taxon>
    </lineage>
</organism>
<dbReference type="RefSeq" id="WP_124738122.1">
    <property type="nucleotide sequence ID" value="NZ_CP034086.1"/>
</dbReference>
<sequence>MTQTQAAERLGVTSESIRLRRKAGRFPEPIENVPGHRPKWSLEEIDALRRPAKESYGDRAMSPIEWIRLAEQALRVEQFDKACALAETLADATPTGQGRMLERAAVYGEARCGSAPTVSPPDHAARLARARRQQKIAALFSERERTMLGAILVDDATFTEAGALVGLGAKEARDVFLDCVARL</sequence>
<dbReference type="AlphaFoldDB" id="A0A3G8M4R1"/>
<evidence type="ECO:0000313" key="2">
    <source>
        <dbReference type="Proteomes" id="UP000273982"/>
    </source>
</evidence>
<proteinExistence type="predicted"/>
<protein>
    <recommendedName>
        <fullName evidence="3">DNA-binding protein</fullName>
    </recommendedName>
</protein>
<dbReference type="KEGG" id="mros:EHO51_05945"/>
<gene>
    <name evidence="1" type="ORF">EHO51_05945</name>
</gene>